<feature type="non-terminal residue" evidence="1">
    <location>
        <position position="1"/>
    </location>
</feature>
<reference evidence="1 2" key="1">
    <citation type="journal article" date="2015" name="Fungal Genet. Biol.">
        <title>Evolution of novel wood decay mechanisms in Agaricales revealed by the genome sequences of Fistulina hepatica and Cylindrobasidium torrendii.</title>
        <authorList>
            <person name="Floudas D."/>
            <person name="Held B.W."/>
            <person name="Riley R."/>
            <person name="Nagy L.G."/>
            <person name="Koehler G."/>
            <person name="Ransdell A.S."/>
            <person name="Younus H."/>
            <person name="Chow J."/>
            <person name="Chiniquy J."/>
            <person name="Lipzen A."/>
            <person name="Tritt A."/>
            <person name="Sun H."/>
            <person name="Haridas S."/>
            <person name="LaButti K."/>
            <person name="Ohm R.A."/>
            <person name="Kues U."/>
            <person name="Blanchette R.A."/>
            <person name="Grigoriev I.V."/>
            <person name="Minto R.E."/>
            <person name="Hibbett D.S."/>
        </authorList>
    </citation>
    <scope>NUCLEOTIDE SEQUENCE [LARGE SCALE GENOMIC DNA]</scope>
    <source>
        <strain evidence="1 2">ATCC 64428</strain>
    </source>
</reference>
<dbReference type="PANTHER" id="PTHR35340">
    <property type="entry name" value="PQQ ENZYME REPEAT PROTEIN-RELATED"/>
    <property type="match status" value="1"/>
</dbReference>
<evidence type="ECO:0000313" key="2">
    <source>
        <dbReference type="Proteomes" id="UP000054144"/>
    </source>
</evidence>
<feature type="non-terminal residue" evidence="1">
    <location>
        <position position="493"/>
    </location>
</feature>
<keyword evidence="2" id="KW-1185">Reference proteome</keyword>
<name>A0A0D7AAC3_9AGAR</name>
<dbReference type="EMBL" id="KN881930">
    <property type="protein sequence ID" value="KIY47640.1"/>
    <property type="molecule type" value="Genomic_DNA"/>
</dbReference>
<dbReference type="OrthoDB" id="5427350at2759"/>
<protein>
    <recommendedName>
        <fullName evidence="3">ASST-domain-containing protein</fullName>
    </recommendedName>
</protein>
<evidence type="ECO:0000313" key="1">
    <source>
        <dbReference type="EMBL" id="KIY47640.1"/>
    </source>
</evidence>
<gene>
    <name evidence="1" type="ORF">FISHEDRAFT_18207</name>
</gene>
<dbReference type="Pfam" id="PF14269">
    <property type="entry name" value="Arylsulfotran_2"/>
    <property type="match status" value="1"/>
</dbReference>
<dbReference type="Proteomes" id="UP000054144">
    <property type="component" value="Unassembled WGS sequence"/>
</dbReference>
<organism evidence="1 2">
    <name type="scientific">Fistulina hepatica ATCC 64428</name>
    <dbReference type="NCBI Taxonomy" id="1128425"/>
    <lineage>
        <taxon>Eukaryota</taxon>
        <taxon>Fungi</taxon>
        <taxon>Dikarya</taxon>
        <taxon>Basidiomycota</taxon>
        <taxon>Agaricomycotina</taxon>
        <taxon>Agaricomycetes</taxon>
        <taxon>Agaricomycetidae</taxon>
        <taxon>Agaricales</taxon>
        <taxon>Fistulinaceae</taxon>
        <taxon>Fistulina</taxon>
    </lineage>
</organism>
<accession>A0A0D7AAC3</accession>
<dbReference type="PANTHER" id="PTHR35340:SF5">
    <property type="entry name" value="ASST-DOMAIN-CONTAINING PROTEIN"/>
    <property type="match status" value="1"/>
</dbReference>
<dbReference type="AlphaFoldDB" id="A0A0D7AAC3"/>
<evidence type="ECO:0008006" key="3">
    <source>
        <dbReference type="Google" id="ProtNLM"/>
    </source>
</evidence>
<proteinExistence type="predicted"/>
<dbReference type="InterPro" id="IPR039535">
    <property type="entry name" value="ASST-like"/>
</dbReference>
<dbReference type="InterPro" id="IPR053143">
    <property type="entry name" value="Arylsulfate_ST"/>
</dbReference>
<sequence length="493" mass="54930">AVVVLLPLISSTLAGCAYHQSEDYESGKLGAAPHQSYEVSKLKPVAWNYVVSLNETSQKAVYDGYIFFSPKGEGVTMSGPLIFNQAGQMIWSGAHLGHSMAYSVVSYKGEDHIMVWQGVVTPDGHGLGKTLLINNRYEIVTEISTGGEIGQGMSDLHEASMSPNGTALVTAYVLVKMDLSSVGGPKRGYVLDGVFQEVDVETGEALFTWHSLDHVPLEETYQNIGHSGRAPGQSWDYFHINSVQKDHHGHYLVSSRNTHTVYYLDSDGEIIWRLGGKKSTFSIGRGCQFEWQHHARLHGSNQVSLFDNAGINGLRNEPTARGLTLDLDFERRTVSLHNQYLPYEQHIANSQGSAHIQDNGNAIIGWGVRPYLSEYDSQGRLLWAVKYGIGDQSSYRAYRFNWTARPSYKPDVTVRTSSADTRIYTSWNGATEVRKWQLFGSTADEPQEAIPLANATWEDFETEIVWSGERYAYYQVAGVNEHDQYLVFSSFVS</sequence>